<dbReference type="SUPFAM" id="SSF53756">
    <property type="entry name" value="UDP-Glycosyltransferase/glycogen phosphorylase"/>
    <property type="match status" value="1"/>
</dbReference>
<proteinExistence type="inferred from homology"/>
<dbReference type="CDD" id="cd03784">
    <property type="entry name" value="GT1_Gtf-like"/>
    <property type="match status" value="1"/>
</dbReference>
<organism evidence="4 5">
    <name type="scientific">Cephalotus follicularis</name>
    <name type="common">Albany pitcher plant</name>
    <dbReference type="NCBI Taxonomy" id="3775"/>
    <lineage>
        <taxon>Eukaryota</taxon>
        <taxon>Viridiplantae</taxon>
        <taxon>Streptophyta</taxon>
        <taxon>Embryophyta</taxon>
        <taxon>Tracheophyta</taxon>
        <taxon>Spermatophyta</taxon>
        <taxon>Magnoliopsida</taxon>
        <taxon>eudicotyledons</taxon>
        <taxon>Gunneridae</taxon>
        <taxon>Pentapetalae</taxon>
        <taxon>rosids</taxon>
        <taxon>fabids</taxon>
        <taxon>Oxalidales</taxon>
        <taxon>Cephalotaceae</taxon>
        <taxon>Cephalotus</taxon>
    </lineage>
</organism>
<dbReference type="Gene3D" id="3.40.50.2000">
    <property type="entry name" value="Glycogen Phosphorylase B"/>
    <property type="match status" value="2"/>
</dbReference>
<dbReference type="Proteomes" id="UP000187406">
    <property type="component" value="Unassembled WGS sequence"/>
</dbReference>
<dbReference type="InParanoid" id="A0A1Q3C6V8"/>
<dbReference type="OrthoDB" id="5835829at2759"/>
<name>A0A1Q3C6V8_CEPFO</name>
<dbReference type="EMBL" id="BDDD01001421">
    <property type="protein sequence ID" value="GAV75831.1"/>
    <property type="molecule type" value="Genomic_DNA"/>
</dbReference>
<dbReference type="AlphaFoldDB" id="A0A1Q3C6V8"/>
<dbReference type="InterPro" id="IPR058980">
    <property type="entry name" value="Glyco_transf_N"/>
</dbReference>
<evidence type="ECO:0000259" key="3">
    <source>
        <dbReference type="Pfam" id="PF26168"/>
    </source>
</evidence>
<evidence type="ECO:0000256" key="2">
    <source>
        <dbReference type="ARBA" id="ARBA00022679"/>
    </source>
</evidence>
<dbReference type="FunFam" id="3.40.50.2000:FF:000108">
    <property type="entry name" value="UDP-glycosyltransferase 83A1"/>
    <property type="match status" value="1"/>
</dbReference>
<dbReference type="GO" id="GO:0080044">
    <property type="term" value="F:quercetin 7-O-glucosyltransferase activity"/>
    <property type="evidence" value="ECO:0007669"/>
    <property type="project" value="TreeGrafter"/>
</dbReference>
<comment type="caution">
    <text evidence="4">The sequence shown here is derived from an EMBL/GenBank/DDBJ whole genome shotgun (WGS) entry which is preliminary data.</text>
</comment>
<dbReference type="Pfam" id="PF00201">
    <property type="entry name" value="UDPGT"/>
    <property type="match status" value="1"/>
</dbReference>
<evidence type="ECO:0000313" key="4">
    <source>
        <dbReference type="EMBL" id="GAV75831.1"/>
    </source>
</evidence>
<accession>A0A1Q3C6V8</accession>
<gene>
    <name evidence="4" type="ORF">CFOL_v3_19307</name>
</gene>
<keyword evidence="5" id="KW-1185">Reference proteome</keyword>
<sequence>MSNAHVLVLPFPAQGHVNPMMLLSKKLAKDGCKVTFVNTDFFHKKIKSAMALGDSVNHDQIHMVSIPDGMGPEDDRNELGKLCAAMLNTMPAKLEELIRGINCSSKGDNPITCVLADLSMGWAMEIAEKMGIGRAVFWPQAAASLALTVSIPKLIDDGIINSDGFPYEKQMFKLSASIPSVDTAHFQWYCIGKTTTDKKNVFNYTARLVKYLQLANWSLCHTIHGLEPGAFSFLPELLAIGSLTAGNATGNSGGQFWSEDSTCLKWLDQQQPRSVIYVAFGSYTLFSQTQFQELALGLEHTNTPFLWVVRPGTTKGFPNGFQGIQGKIVDWAPQPQVLNHPSIACFLSHCGWNSTLEGLSNGVPFLCWPYFADQFLNKSYICDVWKVGIGFQPDENEIVTRWELKKKVEQLLGNEDIRRRSLELKEMAMNNNTAEASQCSQNFCNFIKWLKA</sequence>
<evidence type="ECO:0000313" key="5">
    <source>
        <dbReference type="Proteomes" id="UP000187406"/>
    </source>
</evidence>
<evidence type="ECO:0000256" key="1">
    <source>
        <dbReference type="ARBA" id="ARBA00009995"/>
    </source>
</evidence>
<protein>
    <submittedName>
        <fullName evidence="4">UDPGT domain-containing protein</fullName>
    </submittedName>
</protein>
<dbReference type="FunFam" id="3.40.50.2000:FF:000061">
    <property type="entry name" value="UDP-glycosyltransferase 83A1"/>
    <property type="match status" value="1"/>
</dbReference>
<dbReference type="GO" id="GO:0080043">
    <property type="term" value="F:quercetin 3-O-glucosyltransferase activity"/>
    <property type="evidence" value="ECO:0007669"/>
    <property type="project" value="TreeGrafter"/>
</dbReference>
<dbReference type="PANTHER" id="PTHR11926:SF1530">
    <property type="entry name" value="EF-HAND DOMAIN-CONTAINING PROTEIN"/>
    <property type="match status" value="1"/>
</dbReference>
<feature type="domain" description="Glycosyltransferase N-terminal" evidence="3">
    <location>
        <begin position="5"/>
        <end position="61"/>
    </location>
</feature>
<dbReference type="Pfam" id="PF26168">
    <property type="entry name" value="Glyco_transf_N"/>
    <property type="match status" value="1"/>
</dbReference>
<keyword evidence="2" id="KW-0808">Transferase</keyword>
<dbReference type="InterPro" id="IPR002213">
    <property type="entry name" value="UDP_glucos_trans"/>
</dbReference>
<comment type="similarity">
    <text evidence="1">Belongs to the UDP-glycosyltransferase family.</text>
</comment>
<dbReference type="PANTHER" id="PTHR11926">
    <property type="entry name" value="GLUCOSYL/GLUCURONOSYL TRANSFERASES"/>
    <property type="match status" value="1"/>
</dbReference>
<reference evidence="5" key="1">
    <citation type="submission" date="2016-04" db="EMBL/GenBank/DDBJ databases">
        <title>Cephalotus genome sequencing.</title>
        <authorList>
            <person name="Fukushima K."/>
            <person name="Hasebe M."/>
            <person name="Fang X."/>
        </authorList>
    </citation>
    <scope>NUCLEOTIDE SEQUENCE [LARGE SCALE GENOMIC DNA]</scope>
    <source>
        <strain evidence="5">cv. St1</strain>
    </source>
</reference>